<reference evidence="13 14" key="1">
    <citation type="journal article" date="2018" name="Nat. Ecol. Evol.">
        <title>Pezizomycetes genomes reveal the molecular basis of ectomycorrhizal truffle lifestyle.</title>
        <authorList>
            <person name="Murat C."/>
            <person name="Payen T."/>
            <person name="Noel B."/>
            <person name="Kuo A."/>
            <person name="Morin E."/>
            <person name="Chen J."/>
            <person name="Kohler A."/>
            <person name="Krizsan K."/>
            <person name="Balestrini R."/>
            <person name="Da Silva C."/>
            <person name="Montanini B."/>
            <person name="Hainaut M."/>
            <person name="Levati E."/>
            <person name="Barry K.W."/>
            <person name="Belfiori B."/>
            <person name="Cichocki N."/>
            <person name="Clum A."/>
            <person name="Dockter R.B."/>
            <person name="Fauchery L."/>
            <person name="Guy J."/>
            <person name="Iotti M."/>
            <person name="Le Tacon F."/>
            <person name="Lindquist E.A."/>
            <person name="Lipzen A."/>
            <person name="Malagnac F."/>
            <person name="Mello A."/>
            <person name="Molinier V."/>
            <person name="Miyauchi S."/>
            <person name="Poulain J."/>
            <person name="Riccioni C."/>
            <person name="Rubini A."/>
            <person name="Sitrit Y."/>
            <person name="Splivallo R."/>
            <person name="Traeger S."/>
            <person name="Wang M."/>
            <person name="Zifcakova L."/>
            <person name="Wipf D."/>
            <person name="Zambonelli A."/>
            <person name="Paolocci F."/>
            <person name="Nowrousian M."/>
            <person name="Ottonello S."/>
            <person name="Baldrian P."/>
            <person name="Spatafora J.W."/>
            <person name="Henrissat B."/>
            <person name="Nagy L.G."/>
            <person name="Aury J.M."/>
            <person name="Wincker P."/>
            <person name="Grigoriev I.V."/>
            <person name="Bonfante P."/>
            <person name="Martin F.M."/>
        </authorList>
    </citation>
    <scope>NUCLEOTIDE SEQUENCE [LARGE SCALE GENOMIC DNA]</scope>
    <source>
        <strain evidence="13 14">CCBAS932</strain>
    </source>
</reference>
<keyword evidence="3 12" id="KW-0813">Transport</keyword>
<keyword evidence="14" id="KW-1185">Reference proteome</keyword>
<dbReference type="STRING" id="1392247.A0A3N4KHH6"/>
<evidence type="ECO:0000256" key="5">
    <source>
        <dbReference type="ARBA" id="ARBA00022692"/>
    </source>
</evidence>
<keyword evidence="5 12" id="KW-0812">Transmembrane</keyword>
<keyword evidence="8 12" id="KW-1133">Transmembrane helix</keyword>
<comment type="function">
    <text evidence="12">Component of the ubiquinol-cytochrome c oxidoreductase, a multisubunit transmembrane complex that is part of the mitochondrial electron transport chain which drives oxidative phosphorylation. The complex plays an important role in the uptake of multiple carbon sources present in different host niches.</text>
</comment>
<evidence type="ECO:0000256" key="9">
    <source>
        <dbReference type="ARBA" id="ARBA00023128"/>
    </source>
</evidence>
<name>A0A3N4KHH6_9PEZI</name>
<dbReference type="InterPro" id="IPR008027">
    <property type="entry name" value="QCR9"/>
</dbReference>
<dbReference type="FunCoup" id="A0A3N4KHH6">
    <property type="interactions" value="285"/>
</dbReference>
<evidence type="ECO:0000256" key="8">
    <source>
        <dbReference type="ARBA" id="ARBA00022989"/>
    </source>
</evidence>
<evidence type="ECO:0000256" key="2">
    <source>
        <dbReference type="ARBA" id="ARBA00007856"/>
    </source>
</evidence>
<evidence type="ECO:0000256" key="10">
    <source>
        <dbReference type="ARBA" id="ARBA00023136"/>
    </source>
</evidence>
<evidence type="ECO:0000256" key="12">
    <source>
        <dbReference type="RuleBase" id="RU368056"/>
    </source>
</evidence>
<evidence type="ECO:0000256" key="6">
    <source>
        <dbReference type="ARBA" id="ARBA00022792"/>
    </source>
</evidence>
<evidence type="ECO:0000256" key="3">
    <source>
        <dbReference type="ARBA" id="ARBA00022448"/>
    </source>
</evidence>
<dbReference type="EMBL" id="ML119146">
    <property type="protein sequence ID" value="RPB10006.1"/>
    <property type="molecule type" value="Genomic_DNA"/>
</dbReference>
<dbReference type="GO" id="GO:0005743">
    <property type="term" value="C:mitochondrial inner membrane"/>
    <property type="evidence" value="ECO:0007669"/>
    <property type="project" value="UniProtKB-SubCell"/>
</dbReference>
<keyword evidence="4 12" id="KW-0679">Respiratory chain</keyword>
<dbReference type="GO" id="GO:0045275">
    <property type="term" value="C:respiratory chain complex III"/>
    <property type="evidence" value="ECO:0007669"/>
    <property type="project" value="UniProtKB-UniRule"/>
</dbReference>
<evidence type="ECO:0000313" key="14">
    <source>
        <dbReference type="Proteomes" id="UP000277580"/>
    </source>
</evidence>
<feature type="transmembrane region" description="Helical" evidence="12">
    <location>
        <begin position="16"/>
        <end position="33"/>
    </location>
</feature>
<dbReference type="FunFam" id="1.20.5.260:FF:000001">
    <property type="entry name" value="Cytochrome b-c1 complex subunit 9"/>
    <property type="match status" value="1"/>
</dbReference>
<dbReference type="AlphaFoldDB" id="A0A3N4KHH6"/>
<dbReference type="PANTHER" id="PTHR12980:SF0">
    <property type="entry name" value="CYTOCHROME B-C1 COMPLEX SUBUNIT 9"/>
    <property type="match status" value="1"/>
</dbReference>
<dbReference type="PANTHER" id="PTHR12980">
    <property type="entry name" value="UBIQUINOL-CYTOCHROME C REDUCTASE COMPLEX, SUBUNIT X"/>
    <property type="match status" value="1"/>
</dbReference>
<evidence type="ECO:0000256" key="4">
    <source>
        <dbReference type="ARBA" id="ARBA00022660"/>
    </source>
</evidence>
<dbReference type="Pfam" id="PF05365">
    <property type="entry name" value="UCR_UQCRX_QCR9"/>
    <property type="match status" value="1"/>
</dbReference>
<dbReference type="OrthoDB" id="44067at2759"/>
<keyword evidence="9 12" id="KW-0496">Mitochondrion</keyword>
<dbReference type="GO" id="GO:0006122">
    <property type="term" value="P:mitochondrial electron transport, ubiquinol to cytochrome c"/>
    <property type="evidence" value="ECO:0007669"/>
    <property type="project" value="UniProtKB-UniRule"/>
</dbReference>
<comment type="similarity">
    <text evidence="2 12">Belongs to the UQCR10/QCR9 family.</text>
</comment>
<evidence type="ECO:0000313" key="13">
    <source>
        <dbReference type="EMBL" id="RPB10006.1"/>
    </source>
</evidence>
<dbReference type="Proteomes" id="UP000277580">
    <property type="component" value="Unassembled WGS sequence"/>
</dbReference>
<dbReference type="InParanoid" id="A0A3N4KHH6"/>
<dbReference type="InterPro" id="IPR036656">
    <property type="entry name" value="QCR9_sf"/>
</dbReference>
<accession>A0A3N4KHH6</accession>
<evidence type="ECO:0000256" key="11">
    <source>
        <dbReference type="ARBA" id="ARBA00044247"/>
    </source>
</evidence>
<keyword evidence="7 12" id="KW-0249">Electron transport</keyword>
<gene>
    <name evidence="13" type="ORF">P167DRAFT_537938</name>
</gene>
<dbReference type="Gene3D" id="1.20.5.260">
    <property type="entry name" value="Cytochrome b-c1 complex subunit 9"/>
    <property type="match status" value="1"/>
</dbReference>
<keyword evidence="10 12" id="KW-0472">Membrane</keyword>
<evidence type="ECO:0000256" key="1">
    <source>
        <dbReference type="ARBA" id="ARBA00004434"/>
    </source>
</evidence>
<protein>
    <recommendedName>
        <fullName evidence="11 12">Complex III subunit 9</fullName>
    </recommendedName>
</protein>
<sequence>MPISTSIYNALFRRNYVFVGSVFAGAFAFEILFDQATDKLWDNMNKGRQWKDIRHRYVQEE</sequence>
<evidence type="ECO:0000256" key="7">
    <source>
        <dbReference type="ARBA" id="ARBA00022982"/>
    </source>
</evidence>
<comment type="subunit">
    <text evidence="12">Component of the ubiquinol-cytochrome c oxidoreductase (cytochrome b-c1 complex, complex III, CIII), a multisubunit enzyme composed of 3 respiratory subunits cytochrome b, cytochrome c1 and Rieske protein, 2 core protein subunits, and additional low-molecular weight protein subunits.</text>
</comment>
<keyword evidence="6 12" id="KW-0999">Mitochondrion inner membrane</keyword>
<proteinExistence type="inferred from homology"/>
<comment type="subcellular location">
    <subcellularLocation>
        <location evidence="1 12">Mitochondrion inner membrane</location>
        <topology evidence="1 12">Single-pass membrane protein</topology>
    </subcellularLocation>
</comment>
<dbReference type="SUPFAM" id="SSF81514">
    <property type="entry name" value="Subunit X (non-heme 7 kDa protein) of cytochrome bc1 complex (Ubiquinol-cytochrome c reductase)"/>
    <property type="match status" value="1"/>
</dbReference>
<organism evidence="13 14">
    <name type="scientific">Morchella conica CCBAS932</name>
    <dbReference type="NCBI Taxonomy" id="1392247"/>
    <lineage>
        <taxon>Eukaryota</taxon>
        <taxon>Fungi</taxon>
        <taxon>Dikarya</taxon>
        <taxon>Ascomycota</taxon>
        <taxon>Pezizomycotina</taxon>
        <taxon>Pezizomycetes</taxon>
        <taxon>Pezizales</taxon>
        <taxon>Morchellaceae</taxon>
        <taxon>Morchella</taxon>
    </lineage>
</organism>